<name>A0A0F3MKQ1_9RICK</name>
<dbReference type="Proteomes" id="UP000033616">
    <property type="component" value="Unassembled WGS sequence"/>
</dbReference>
<proteinExistence type="predicted"/>
<dbReference type="EMBL" id="LANP01000010">
    <property type="protein sequence ID" value="KJV56363.1"/>
    <property type="molecule type" value="Genomic_DNA"/>
</dbReference>
<accession>A0A0F3MKQ1</accession>
<reference evidence="1 2" key="1">
    <citation type="submission" date="2015-02" db="EMBL/GenBank/DDBJ databases">
        <title>Genome Sequencing of Rickettsiales.</title>
        <authorList>
            <person name="Daugherty S.C."/>
            <person name="Su Q."/>
            <person name="Abolude K."/>
            <person name="Beier-Sexton M."/>
            <person name="Carlyon J.A."/>
            <person name="Carter R."/>
            <person name="Day N.P."/>
            <person name="Dumler S.J."/>
            <person name="Dyachenko V."/>
            <person name="Godinez A."/>
            <person name="Kurtti T.J."/>
            <person name="Lichay M."/>
            <person name="Mullins K.E."/>
            <person name="Ott S."/>
            <person name="Pappas-Brown V."/>
            <person name="Paris D.H."/>
            <person name="Patel P."/>
            <person name="Richards A.L."/>
            <person name="Sadzewicz L."/>
            <person name="Sears K."/>
            <person name="Seidman D."/>
            <person name="Sengamalay N."/>
            <person name="Stenos J."/>
            <person name="Tallon L.J."/>
            <person name="Vincent G."/>
            <person name="Fraser C.M."/>
            <person name="Munderloh U."/>
            <person name="Dunning-Hotopp J.C."/>
        </authorList>
    </citation>
    <scope>NUCLEOTIDE SEQUENCE [LARGE SCALE GENOMIC DNA]</scope>
    <source>
        <strain evidence="1 2">Fuller</strain>
    </source>
</reference>
<dbReference type="AlphaFoldDB" id="A0A0F3MKQ1"/>
<gene>
    <name evidence="1" type="ORF">OCHUTO_0477</name>
</gene>
<evidence type="ECO:0000313" key="1">
    <source>
        <dbReference type="EMBL" id="KJV56363.1"/>
    </source>
</evidence>
<keyword evidence="2" id="KW-1185">Reference proteome</keyword>
<dbReference type="PATRIC" id="fig|1359168.3.peg.1249"/>
<comment type="caution">
    <text evidence="1">The sequence shown here is derived from an EMBL/GenBank/DDBJ whole genome shotgun (WGS) entry which is preliminary data.</text>
</comment>
<protein>
    <submittedName>
        <fullName evidence="1">Transposase domain protein</fullName>
    </submittedName>
</protein>
<evidence type="ECO:0000313" key="2">
    <source>
        <dbReference type="Proteomes" id="UP000033616"/>
    </source>
</evidence>
<organism evidence="1 2">
    <name type="scientific">Orientia chuto str. Dubai</name>
    <dbReference type="NCBI Taxonomy" id="1359168"/>
    <lineage>
        <taxon>Bacteria</taxon>
        <taxon>Pseudomonadati</taxon>
        <taxon>Pseudomonadota</taxon>
        <taxon>Alphaproteobacteria</taxon>
        <taxon>Rickettsiales</taxon>
        <taxon>Rickettsiaceae</taxon>
        <taxon>Rickettsieae</taxon>
        <taxon>Orientia</taxon>
    </lineage>
</organism>
<sequence>MLGFKSFRSAKIAGIENVRMIQKGQIVRVNNQVFTFENFKMLMAS</sequence>